<dbReference type="RefSeq" id="WP_118907623.1">
    <property type="nucleotide sequence ID" value="NZ_CP011102.1"/>
</dbReference>
<name>A0A1S7FVT6_9LIST</name>
<reference evidence="2" key="1">
    <citation type="submission" date="2015-03" db="EMBL/GenBank/DDBJ databases">
        <authorList>
            <person name="Ferrari E."/>
            <person name="Walter M.C."/>
            <person name="Huptas C."/>
            <person name="Scherer S."/>
            <person name="Mueller-Herbst S."/>
        </authorList>
    </citation>
    <scope>NUCLEOTIDE SEQUENCE [LARGE SCALE GENOMIC DNA]</scope>
    <source>
        <strain evidence="2">LWP01</strain>
    </source>
</reference>
<sequence length="673" mass="79172">MKDRVKFYSAGDLGVGYYLPRVKEILDDFIEDSNITPSCVEDAIEFQNVVKFINANIFSIKWESEYIEKAKKTRDTIQKATAKYLGMLSGEEILTSMDMLEHTYYDDFFENFKQFKYGDKISEIDFKQTFLSTNVPVRYLLKTSYLGNAYSIFLRDYLLSDSLHIELLLWNYTEGNSDKLIFPENITKEDWSKLVDSYIENTDSNINYLGMLENPIKNLDATRYFNISPRQKLRIKERLKKFSKSIATENSGVVGNMIVYTIRKQYEDELLEAKLNNEMSPKEAIERSILNNMIASTGASPSERFSYTLRGLIDSEQIAEAHTFLDIFKYIRDEYDFFSSKVISKLPSYPNDEMGVVLKSLGIKTNNSYLYDMHFETKRHMALQKMKVISNFIGEWHIRIEDIIEWYFVDYCKEKYDISWIPFDLPHSDETVGNKTSTLFRIEENIRTQYVIFSEERIIDRNLVNETPTPSIEQLSSLLEKKYAYLSKKETAKNILYLLFSDQSSMCYIDKSLKGEDFTVLINSYDIRICDFNEYQKGTLQYLIDNSIIEENNEFLRFTDITKIELLRDIYLFGVTSFIHASSKEKTALDELERDNIIIFDKSLFTKQESDYLNFILNNKVFDNSLAIRNKYQHGEPNYENIEQYEIDNVTALLVLVHYMIKIDDELDIFYRE</sequence>
<gene>
    <name evidence="1" type="ORF">UE46_11195</name>
</gene>
<dbReference type="EMBL" id="CP011102">
    <property type="protein sequence ID" value="AQY51543.1"/>
    <property type="molecule type" value="Genomic_DNA"/>
</dbReference>
<evidence type="ECO:0000313" key="2">
    <source>
        <dbReference type="Proteomes" id="UP000223060"/>
    </source>
</evidence>
<dbReference type="Proteomes" id="UP000223060">
    <property type="component" value="Chromosome"/>
</dbReference>
<accession>A0A1S7FVT6</accession>
<dbReference type="KEGG" id="lwi:UE46_11195"/>
<evidence type="ECO:0000313" key="1">
    <source>
        <dbReference type="EMBL" id="AQY51543.1"/>
    </source>
</evidence>
<keyword evidence="2" id="KW-1185">Reference proteome</keyword>
<dbReference type="AlphaFoldDB" id="A0A1S7FVT6"/>
<organism evidence="1 2">
    <name type="scientific">Listeria weihenstephanensis</name>
    <dbReference type="NCBI Taxonomy" id="1006155"/>
    <lineage>
        <taxon>Bacteria</taxon>
        <taxon>Bacillati</taxon>
        <taxon>Bacillota</taxon>
        <taxon>Bacilli</taxon>
        <taxon>Bacillales</taxon>
        <taxon>Listeriaceae</taxon>
        <taxon>Listeria</taxon>
    </lineage>
</organism>
<proteinExistence type="predicted"/>
<protein>
    <submittedName>
        <fullName evidence="1">Uncharacterized protein</fullName>
    </submittedName>
</protein>